<sequence length="118" mass="13396">MQKSSMVPTPTIETETAELTAPGYKVRDRYAIPLSAEASQPTQAWVNSIVPFLPEVWTEISRHMAIEYRLNMAEATRVMKCIVLSPTSSRIVTVSPERDEWTIRECLQATRQELDISN</sequence>
<name>A0A9D4QAS1_RHISA</name>
<reference evidence="1" key="2">
    <citation type="submission" date="2021-09" db="EMBL/GenBank/DDBJ databases">
        <authorList>
            <person name="Jia N."/>
            <person name="Wang J."/>
            <person name="Shi W."/>
            <person name="Du L."/>
            <person name="Sun Y."/>
            <person name="Zhan W."/>
            <person name="Jiang J."/>
            <person name="Wang Q."/>
            <person name="Zhang B."/>
            <person name="Ji P."/>
            <person name="Sakyi L.B."/>
            <person name="Cui X."/>
            <person name="Yuan T."/>
            <person name="Jiang B."/>
            <person name="Yang W."/>
            <person name="Lam T.T.-Y."/>
            <person name="Chang Q."/>
            <person name="Ding S."/>
            <person name="Wang X."/>
            <person name="Zhu J."/>
            <person name="Ruan X."/>
            <person name="Zhao L."/>
            <person name="Wei J."/>
            <person name="Que T."/>
            <person name="Du C."/>
            <person name="Cheng J."/>
            <person name="Dai P."/>
            <person name="Han X."/>
            <person name="Huang E."/>
            <person name="Gao Y."/>
            <person name="Liu J."/>
            <person name="Shao H."/>
            <person name="Ye R."/>
            <person name="Li L."/>
            <person name="Wei W."/>
            <person name="Wang X."/>
            <person name="Wang C."/>
            <person name="Huo Q."/>
            <person name="Li W."/>
            <person name="Guo W."/>
            <person name="Chen H."/>
            <person name="Chen S."/>
            <person name="Zhou L."/>
            <person name="Zhou L."/>
            <person name="Ni X."/>
            <person name="Tian J."/>
            <person name="Zhou Y."/>
            <person name="Sheng Y."/>
            <person name="Liu T."/>
            <person name="Pan Y."/>
            <person name="Xia L."/>
            <person name="Li J."/>
            <person name="Zhao F."/>
            <person name="Cao W."/>
        </authorList>
    </citation>
    <scope>NUCLEOTIDE SEQUENCE</scope>
    <source>
        <strain evidence="1">Rsan-2018</strain>
        <tissue evidence="1">Larvae</tissue>
    </source>
</reference>
<dbReference type="Proteomes" id="UP000821837">
    <property type="component" value="Chromosome 11"/>
</dbReference>
<accession>A0A9D4QAS1</accession>
<comment type="caution">
    <text evidence="1">The sequence shown here is derived from an EMBL/GenBank/DDBJ whole genome shotgun (WGS) entry which is preliminary data.</text>
</comment>
<dbReference type="AlphaFoldDB" id="A0A9D4QAS1"/>
<dbReference type="EMBL" id="JABSTV010001247">
    <property type="protein sequence ID" value="KAH7972440.1"/>
    <property type="molecule type" value="Genomic_DNA"/>
</dbReference>
<keyword evidence="2" id="KW-1185">Reference proteome</keyword>
<organism evidence="1 2">
    <name type="scientific">Rhipicephalus sanguineus</name>
    <name type="common">Brown dog tick</name>
    <name type="synonym">Ixodes sanguineus</name>
    <dbReference type="NCBI Taxonomy" id="34632"/>
    <lineage>
        <taxon>Eukaryota</taxon>
        <taxon>Metazoa</taxon>
        <taxon>Ecdysozoa</taxon>
        <taxon>Arthropoda</taxon>
        <taxon>Chelicerata</taxon>
        <taxon>Arachnida</taxon>
        <taxon>Acari</taxon>
        <taxon>Parasitiformes</taxon>
        <taxon>Ixodida</taxon>
        <taxon>Ixodoidea</taxon>
        <taxon>Ixodidae</taxon>
        <taxon>Rhipicephalinae</taxon>
        <taxon>Rhipicephalus</taxon>
        <taxon>Rhipicephalus</taxon>
    </lineage>
</organism>
<proteinExistence type="predicted"/>
<evidence type="ECO:0000313" key="2">
    <source>
        <dbReference type="Proteomes" id="UP000821837"/>
    </source>
</evidence>
<evidence type="ECO:0000313" key="1">
    <source>
        <dbReference type="EMBL" id="KAH7972440.1"/>
    </source>
</evidence>
<reference evidence="1" key="1">
    <citation type="journal article" date="2020" name="Cell">
        <title>Large-Scale Comparative Analyses of Tick Genomes Elucidate Their Genetic Diversity and Vector Capacities.</title>
        <authorList>
            <consortium name="Tick Genome and Microbiome Consortium (TIGMIC)"/>
            <person name="Jia N."/>
            <person name="Wang J."/>
            <person name="Shi W."/>
            <person name="Du L."/>
            <person name="Sun Y."/>
            <person name="Zhan W."/>
            <person name="Jiang J.F."/>
            <person name="Wang Q."/>
            <person name="Zhang B."/>
            <person name="Ji P."/>
            <person name="Bell-Sakyi L."/>
            <person name="Cui X.M."/>
            <person name="Yuan T.T."/>
            <person name="Jiang B.G."/>
            <person name="Yang W.F."/>
            <person name="Lam T.T."/>
            <person name="Chang Q.C."/>
            <person name="Ding S.J."/>
            <person name="Wang X.J."/>
            <person name="Zhu J.G."/>
            <person name="Ruan X.D."/>
            <person name="Zhao L."/>
            <person name="Wei J.T."/>
            <person name="Ye R.Z."/>
            <person name="Que T.C."/>
            <person name="Du C.H."/>
            <person name="Zhou Y.H."/>
            <person name="Cheng J.X."/>
            <person name="Dai P.F."/>
            <person name="Guo W.B."/>
            <person name="Han X.H."/>
            <person name="Huang E.J."/>
            <person name="Li L.F."/>
            <person name="Wei W."/>
            <person name="Gao Y.C."/>
            <person name="Liu J.Z."/>
            <person name="Shao H.Z."/>
            <person name="Wang X."/>
            <person name="Wang C.C."/>
            <person name="Yang T.C."/>
            <person name="Huo Q.B."/>
            <person name="Li W."/>
            <person name="Chen H.Y."/>
            <person name="Chen S.E."/>
            <person name="Zhou L.G."/>
            <person name="Ni X.B."/>
            <person name="Tian J.H."/>
            <person name="Sheng Y."/>
            <person name="Liu T."/>
            <person name="Pan Y.S."/>
            <person name="Xia L.Y."/>
            <person name="Li J."/>
            <person name="Zhao F."/>
            <person name="Cao W.C."/>
        </authorList>
    </citation>
    <scope>NUCLEOTIDE SEQUENCE</scope>
    <source>
        <strain evidence="1">Rsan-2018</strain>
    </source>
</reference>
<protein>
    <submittedName>
        <fullName evidence="1">Uncharacterized protein</fullName>
    </submittedName>
</protein>
<gene>
    <name evidence="1" type="ORF">HPB52_012128</name>
</gene>